<keyword evidence="3" id="KW-1185">Reference proteome</keyword>
<sequence>MNPFSVQLLYFISISFLGFLILKVLKPRTEPSFTPRNLDLFFTSVSATTVSSMSTVEMEVFSNNQLIVLTILMFIGGEVFTSMVGLCFKRFKLSRLFEENENQANRRNLSLTVSEDFLHHKELGMVTTMLDSEKSNSEIEFHDQTESLDRKYLKYNSVNFLCFLVLVYLLVIQIFGIAFVSVYLTVVSSAKNILKNKGLKMFTFSVFTIVSTFTNCGFVPTNENMMVFKRKKVVEDPLNFNVLNIVVEVISAYGNVGFSTGYSCDHQLKPSGTCKNKWYGFSGKWSDEGKIILIVVMILGRLKKFNMDGGRAWKLL</sequence>
<dbReference type="InterPro" id="IPR051143">
    <property type="entry name" value="TrkH_K-transport"/>
</dbReference>
<evidence type="ECO:0000313" key="2">
    <source>
        <dbReference type="EMBL" id="CAK9170677.1"/>
    </source>
</evidence>
<evidence type="ECO:0000256" key="1">
    <source>
        <dbReference type="SAM" id="Phobius"/>
    </source>
</evidence>
<dbReference type="PANTHER" id="PTHR31064">
    <property type="entry name" value="POTASSIUM TRANSPORT PROTEIN DDB_G0292412-RELATED"/>
    <property type="match status" value="1"/>
</dbReference>
<gene>
    <name evidence="2" type="ORF">ILEXP_LOCUS40175</name>
</gene>
<dbReference type="PANTHER" id="PTHR31064:SF38">
    <property type="entry name" value="CATION TRANSPORTER HKT1_4-RELATED"/>
    <property type="match status" value="1"/>
</dbReference>
<proteinExistence type="predicted"/>
<keyword evidence="1" id="KW-1133">Transmembrane helix</keyword>
<name>A0ABC8TMH7_9AQUA</name>
<organism evidence="2 3">
    <name type="scientific">Ilex paraguariensis</name>
    <name type="common">yerba mate</name>
    <dbReference type="NCBI Taxonomy" id="185542"/>
    <lineage>
        <taxon>Eukaryota</taxon>
        <taxon>Viridiplantae</taxon>
        <taxon>Streptophyta</taxon>
        <taxon>Embryophyta</taxon>
        <taxon>Tracheophyta</taxon>
        <taxon>Spermatophyta</taxon>
        <taxon>Magnoliopsida</taxon>
        <taxon>eudicotyledons</taxon>
        <taxon>Gunneridae</taxon>
        <taxon>Pentapetalae</taxon>
        <taxon>asterids</taxon>
        <taxon>campanulids</taxon>
        <taxon>Aquifoliales</taxon>
        <taxon>Aquifoliaceae</taxon>
        <taxon>Ilex</taxon>
    </lineage>
</organism>
<keyword evidence="1" id="KW-0472">Membrane</keyword>
<protein>
    <submittedName>
        <fullName evidence="2">Uncharacterized protein</fullName>
    </submittedName>
</protein>
<feature type="transmembrane region" description="Helical" evidence="1">
    <location>
        <begin position="66"/>
        <end position="88"/>
    </location>
</feature>
<accession>A0ABC8TMH7</accession>
<comment type="caution">
    <text evidence="2">The sequence shown here is derived from an EMBL/GenBank/DDBJ whole genome shotgun (WGS) entry which is preliminary data.</text>
</comment>
<reference evidence="2 3" key="1">
    <citation type="submission" date="2024-02" db="EMBL/GenBank/DDBJ databases">
        <authorList>
            <person name="Vignale AGUSTIN F."/>
            <person name="Sosa J E."/>
            <person name="Modenutti C."/>
        </authorList>
    </citation>
    <scope>NUCLEOTIDE SEQUENCE [LARGE SCALE GENOMIC DNA]</scope>
</reference>
<dbReference type="EMBL" id="CAUOFW020005547">
    <property type="protein sequence ID" value="CAK9170677.1"/>
    <property type="molecule type" value="Genomic_DNA"/>
</dbReference>
<dbReference type="Proteomes" id="UP001642360">
    <property type="component" value="Unassembled WGS sequence"/>
</dbReference>
<evidence type="ECO:0000313" key="3">
    <source>
        <dbReference type="Proteomes" id="UP001642360"/>
    </source>
</evidence>
<feature type="transmembrane region" description="Helical" evidence="1">
    <location>
        <begin position="204"/>
        <end position="222"/>
    </location>
</feature>
<keyword evidence="1" id="KW-0812">Transmembrane</keyword>
<feature type="transmembrane region" description="Helical" evidence="1">
    <location>
        <begin position="37"/>
        <end position="54"/>
    </location>
</feature>
<feature type="transmembrane region" description="Helical" evidence="1">
    <location>
        <begin position="160"/>
        <end position="184"/>
    </location>
</feature>
<feature type="transmembrane region" description="Helical" evidence="1">
    <location>
        <begin position="6"/>
        <end position="25"/>
    </location>
</feature>
<dbReference type="AlphaFoldDB" id="A0ABC8TMH7"/>